<feature type="chain" id="PRO_5046977652" evidence="1">
    <location>
        <begin position="21"/>
        <end position="211"/>
    </location>
</feature>
<dbReference type="Gene3D" id="2.60.120.380">
    <property type="match status" value="1"/>
</dbReference>
<protein>
    <submittedName>
        <fullName evidence="3">VPLPA-CTERM sorting domain-containing protein</fullName>
    </submittedName>
</protein>
<evidence type="ECO:0000259" key="2">
    <source>
        <dbReference type="Pfam" id="PF07589"/>
    </source>
</evidence>
<evidence type="ECO:0000313" key="3">
    <source>
        <dbReference type="EMBL" id="MCA1857243.1"/>
    </source>
</evidence>
<gene>
    <name evidence="3" type="ORF">LE190_15110</name>
</gene>
<sequence>MKLKQLFAIALLGSASLAQAANLSFTGNFTYDNDVQRFNFTLTEAGKVTLRSWSYAGGVNAAGQTILRGGFDPILALFSADGTRIAEQDDAGCSLVDPDAVTGSCWDVNRSADLLAGNYIVTIQQYSNFSLGDLSAGYTYDGVDNRNFRDGFVDENGDRRDSHWAFDILNVASAEIPPDEPGEVPEPASLGLLAAGTAGLAMARRRRKLQA</sequence>
<dbReference type="InterPro" id="IPR013424">
    <property type="entry name" value="Ice-binding_C"/>
</dbReference>
<feature type="signal peptide" evidence="1">
    <location>
        <begin position="1"/>
        <end position="20"/>
    </location>
</feature>
<dbReference type="InterPro" id="IPR022472">
    <property type="entry name" value="VPLPA-CTERM"/>
</dbReference>
<reference evidence="3 4" key="1">
    <citation type="submission" date="2021-07" db="EMBL/GenBank/DDBJ databases">
        <title>Characterization of Violacein-producing bacteria and related species.</title>
        <authorList>
            <person name="Wilson H.S."/>
            <person name="De Leon M.E."/>
        </authorList>
    </citation>
    <scope>NUCLEOTIDE SEQUENCE [LARGE SCALE GENOMIC DNA]</scope>
    <source>
        <strain evidence="3 4">HSC-2F05</strain>
    </source>
</reference>
<accession>A0ABS7YC31</accession>
<proteinExistence type="predicted"/>
<dbReference type="RefSeq" id="WP_225239474.1">
    <property type="nucleotide sequence ID" value="NZ_JAHYBX010000006.1"/>
</dbReference>
<dbReference type="EMBL" id="JAHYBX010000006">
    <property type="protein sequence ID" value="MCA1857243.1"/>
    <property type="molecule type" value="Genomic_DNA"/>
</dbReference>
<keyword evidence="1" id="KW-0732">Signal</keyword>
<keyword evidence="4" id="KW-1185">Reference proteome</keyword>
<dbReference type="Pfam" id="PF07589">
    <property type="entry name" value="PEP-CTERM"/>
    <property type="match status" value="1"/>
</dbReference>
<comment type="caution">
    <text evidence="3">The sequence shown here is derived from an EMBL/GenBank/DDBJ whole genome shotgun (WGS) entry which is preliminary data.</text>
</comment>
<dbReference type="Proteomes" id="UP001198602">
    <property type="component" value="Unassembled WGS sequence"/>
</dbReference>
<organism evidence="3 4">
    <name type="scientific">Massilia hydrophila</name>
    <dbReference type="NCBI Taxonomy" id="3044279"/>
    <lineage>
        <taxon>Bacteria</taxon>
        <taxon>Pseudomonadati</taxon>
        <taxon>Pseudomonadota</taxon>
        <taxon>Betaproteobacteria</taxon>
        <taxon>Burkholderiales</taxon>
        <taxon>Oxalobacteraceae</taxon>
        <taxon>Telluria group</taxon>
        <taxon>Massilia</taxon>
    </lineage>
</organism>
<feature type="domain" description="Ice-binding protein C-terminal" evidence="2">
    <location>
        <begin position="184"/>
        <end position="206"/>
    </location>
</feature>
<name>A0ABS7YC31_9BURK</name>
<dbReference type="NCBIfam" id="NF038127">
    <property type="entry name" value="FDP_fam"/>
    <property type="match status" value="1"/>
</dbReference>
<dbReference type="NCBIfam" id="TIGR03370">
    <property type="entry name" value="VPLPA-CTERM"/>
    <property type="match status" value="1"/>
</dbReference>
<dbReference type="NCBIfam" id="TIGR02595">
    <property type="entry name" value="PEP_CTERM"/>
    <property type="match status" value="1"/>
</dbReference>
<evidence type="ECO:0000313" key="4">
    <source>
        <dbReference type="Proteomes" id="UP001198602"/>
    </source>
</evidence>
<evidence type="ECO:0000256" key="1">
    <source>
        <dbReference type="SAM" id="SignalP"/>
    </source>
</evidence>